<dbReference type="InterPro" id="IPR055945">
    <property type="entry name" value="DUF7523"/>
</dbReference>
<evidence type="ECO:0000313" key="3">
    <source>
        <dbReference type="Proteomes" id="UP001595921"/>
    </source>
</evidence>
<evidence type="ECO:0000256" key="1">
    <source>
        <dbReference type="SAM" id="MobiDB-lite"/>
    </source>
</evidence>
<comment type="caution">
    <text evidence="2">The sequence shown here is derived from an EMBL/GenBank/DDBJ whole genome shotgun (WGS) entry which is preliminary data.</text>
</comment>
<name>A0ABD5P7C1_9EURY</name>
<evidence type="ECO:0000313" key="2">
    <source>
        <dbReference type="EMBL" id="MFC4356626.1"/>
    </source>
</evidence>
<gene>
    <name evidence="2" type="ORF">ACFO0N_01545</name>
</gene>
<feature type="region of interest" description="Disordered" evidence="1">
    <location>
        <begin position="76"/>
        <end position="101"/>
    </location>
</feature>
<dbReference type="Pfam" id="PF24367">
    <property type="entry name" value="DUF7523"/>
    <property type="match status" value="1"/>
</dbReference>
<accession>A0ABD5P7C1</accession>
<protein>
    <submittedName>
        <fullName evidence="2">Uncharacterized protein</fullName>
    </submittedName>
</protein>
<proteinExistence type="predicted"/>
<sequence>MSLASETRRAVRERPFLLAGLRAGVVNFTAAADFLDLDGDREAVATALRRYAEELPGYDDESRAARVTMQSGVAVVAEGGDGPGGSRRNAAHADGAAGDPHEADPLLAVGGAGLVSDGGSATAVVATGSPEAVDAAALGAVLSRLETAGVGVDAAAACGGTLLVVVDRREGATALRTVEAALDAVPAPVADA</sequence>
<dbReference type="RefSeq" id="WP_267625063.1">
    <property type="nucleotide sequence ID" value="NZ_JAODIW010000010.1"/>
</dbReference>
<dbReference type="AlphaFoldDB" id="A0ABD5P7C1"/>
<organism evidence="2 3">
    <name type="scientific">Halobium salinum</name>
    <dbReference type="NCBI Taxonomy" id="1364940"/>
    <lineage>
        <taxon>Archaea</taxon>
        <taxon>Methanobacteriati</taxon>
        <taxon>Methanobacteriota</taxon>
        <taxon>Stenosarchaea group</taxon>
        <taxon>Halobacteria</taxon>
        <taxon>Halobacteriales</taxon>
        <taxon>Haloferacaceae</taxon>
        <taxon>Halobium</taxon>
    </lineage>
</organism>
<reference evidence="2 3" key="1">
    <citation type="journal article" date="2019" name="Int. J. Syst. Evol. Microbiol.">
        <title>The Global Catalogue of Microorganisms (GCM) 10K type strain sequencing project: providing services to taxonomists for standard genome sequencing and annotation.</title>
        <authorList>
            <consortium name="The Broad Institute Genomics Platform"/>
            <consortium name="The Broad Institute Genome Sequencing Center for Infectious Disease"/>
            <person name="Wu L."/>
            <person name="Ma J."/>
        </authorList>
    </citation>
    <scope>NUCLEOTIDE SEQUENCE [LARGE SCALE GENOMIC DNA]</scope>
    <source>
        <strain evidence="2 3">CGMCC 1.12553</strain>
    </source>
</reference>
<dbReference type="EMBL" id="JBHSDS010000002">
    <property type="protein sequence ID" value="MFC4356626.1"/>
    <property type="molecule type" value="Genomic_DNA"/>
</dbReference>
<keyword evidence="3" id="KW-1185">Reference proteome</keyword>
<dbReference type="Proteomes" id="UP001595921">
    <property type="component" value="Unassembled WGS sequence"/>
</dbReference>